<name>A0A126T273_9GAMM</name>
<dbReference type="KEGG" id="mdn:JT25_006675"/>
<evidence type="ECO:0000313" key="1">
    <source>
        <dbReference type="EMBL" id="AMK76177.1"/>
    </source>
</evidence>
<dbReference type="Proteomes" id="UP000030512">
    <property type="component" value="Chromosome"/>
</dbReference>
<protein>
    <submittedName>
        <fullName evidence="1">Uncharacterized protein</fullName>
    </submittedName>
</protein>
<reference evidence="1 2" key="1">
    <citation type="journal article" date="2015" name="Environ. Microbiol.">
        <title>Methane oxidation coupled to nitrate reduction under hypoxia by the Gammaproteobacterium Methylomonas denitrificans, sp. nov. type strain FJG1.</title>
        <authorList>
            <person name="Kits K.D."/>
            <person name="Klotz M.G."/>
            <person name="Stein L.Y."/>
        </authorList>
    </citation>
    <scope>NUCLEOTIDE SEQUENCE [LARGE SCALE GENOMIC DNA]</scope>
    <source>
        <strain evidence="1 2">FJG1</strain>
    </source>
</reference>
<gene>
    <name evidence="1" type="ORF">JT25_006675</name>
</gene>
<keyword evidence="2" id="KW-1185">Reference proteome</keyword>
<evidence type="ECO:0000313" key="2">
    <source>
        <dbReference type="Proteomes" id="UP000030512"/>
    </source>
</evidence>
<proteinExistence type="predicted"/>
<dbReference type="EMBL" id="CP014476">
    <property type="protein sequence ID" value="AMK76177.1"/>
    <property type="molecule type" value="Genomic_DNA"/>
</dbReference>
<accession>A0A126T273</accession>
<dbReference type="RefSeq" id="WP_036274789.1">
    <property type="nucleotide sequence ID" value="NZ_CP014476.1"/>
</dbReference>
<organism evidence="1 2">
    <name type="scientific">Methylomonas denitrificans</name>
    <dbReference type="NCBI Taxonomy" id="1538553"/>
    <lineage>
        <taxon>Bacteria</taxon>
        <taxon>Pseudomonadati</taxon>
        <taxon>Pseudomonadota</taxon>
        <taxon>Gammaproteobacteria</taxon>
        <taxon>Methylococcales</taxon>
        <taxon>Methylococcaceae</taxon>
        <taxon>Methylomonas</taxon>
    </lineage>
</organism>
<sequence>MKLETQFSIQQLKRINVQGILYMCSCPSQVGGQIDSLRKLFDYQANCSERSGSEVQTKVHQRIADATQKAHLIMEECLKDILELEGWDPETLEMPAGLRTLLEQEIDSE</sequence>
<dbReference type="AlphaFoldDB" id="A0A126T273"/>
<dbReference type="STRING" id="1538553.JT25_006675"/>